<feature type="transmembrane region" description="Helical" evidence="15">
    <location>
        <begin position="31"/>
        <end position="48"/>
    </location>
</feature>
<name>A0A4R2N768_9PAST</name>
<dbReference type="GO" id="GO:0004721">
    <property type="term" value="F:phosphoprotein phosphatase activity"/>
    <property type="evidence" value="ECO:0007669"/>
    <property type="project" value="InterPro"/>
</dbReference>
<dbReference type="OrthoDB" id="9813151at2"/>
<evidence type="ECO:0000256" key="5">
    <source>
        <dbReference type="ARBA" id="ARBA00022475"/>
    </source>
</evidence>
<organism evidence="17 18">
    <name type="scientific">Nicoletella semolina</name>
    <dbReference type="NCBI Taxonomy" id="271160"/>
    <lineage>
        <taxon>Bacteria</taxon>
        <taxon>Pseudomonadati</taxon>
        <taxon>Pseudomonadota</taxon>
        <taxon>Gammaproteobacteria</taxon>
        <taxon>Pasteurellales</taxon>
        <taxon>Pasteurellaceae</taxon>
        <taxon>Nicoletella</taxon>
    </lineage>
</organism>
<dbReference type="Proteomes" id="UP000295537">
    <property type="component" value="Unassembled WGS sequence"/>
</dbReference>
<dbReference type="SUPFAM" id="SSF47384">
    <property type="entry name" value="Homodimeric domain of signal transducing histidine kinase"/>
    <property type="match status" value="1"/>
</dbReference>
<dbReference type="InterPro" id="IPR003594">
    <property type="entry name" value="HATPase_dom"/>
</dbReference>
<evidence type="ECO:0000256" key="9">
    <source>
        <dbReference type="ARBA" id="ARBA00022741"/>
    </source>
</evidence>
<gene>
    <name evidence="17" type="ORF">EV693_11035</name>
</gene>
<keyword evidence="12 15" id="KW-1133">Transmembrane helix</keyword>
<dbReference type="EC" id="2.7.13.3" evidence="3"/>
<dbReference type="Gene3D" id="1.10.287.130">
    <property type="match status" value="1"/>
</dbReference>
<sequence length="430" mass="49794">MKLKISLKHFILELLIAVLSSWLLSIFAQDFSLWFMISLLILLIWHHYNEFSLLQILNPNRSLPQRKTVSTIEHISQTARFYQARSRKDKIKNLRLLSKFNRQIQALPDALIICETTGLISWCNQGSQELFEFTWDKTALKNIFNIIFYPEFKHYFYQSKRKRPLVLLTHNQRYIEVNLHHYGEENYLIVARDVTSFVRLLHSRQTFLANMNHELRTPLTVLQGYLEMLDPEQDNPAFQKKAIDEMKTQSQRMATMLQQLSVLAKIEHSTNIEHDVVEMSEMILSLKRSTDILNTHQQLIFDIEPNIRIMGDEEQLQSAVLNLIYNAIRHSGEGATIKVSWKKQGKTARFCVSDDGIGIEAKHLAHLTERFYRVDESRSNKTGGSGLGLAIVKHALEQHQTTLEIVSEPQKGSQFAFTIKSELLVSSGSE</sequence>
<dbReference type="InterPro" id="IPR021766">
    <property type="entry name" value="PhoR_N"/>
</dbReference>
<evidence type="ECO:0000259" key="16">
    <source>
        <dbReference type="PROSITE" id="PS50109"/>
    </source>
</evidence>
<dbReference type="Pfam" id="PF00512">
    <property type="entry name" value="HisKA"/>
    <property type="match status" value="1"/>
</dbReference>
<evidence type="ECO:0000256" key="12">
    <source>
        <dbReference type="ARBA" id="ARBA00022989"/>
    </source>
</evidence>
<keyword evidence="13" id="KW-0902">Two-component regulatory system</keyword>
<dbReference type="InterPro" id="IPR036890">
    <property type="entry name" value="HATPase_C_sf"/>
</dbReference>
<dbReference type="InterPro" id="IPR005467">
    <property type="entry name" value="His_kinase_dom"/>
</dbReference>
<accession>A0A4R2N768</accession>
<dbReference type="CDD" id="cd00082">
    <property type="entry name" value="HisKA"/>
    <property type="match status" value="1"/>
</dbReference>
<evidence type="ECO:0000256" key="11">
    <source>
        <dbReference type="ARBA" id="ARBA00022840"/>
    </source>
</evidence>
<dbReference type="InterPro" id="IPR004358">
    <property type="entry name" value="Sig_transdc_His_kin-like_C"/>
</dbReference>
<comment type="catalytic activity">
    <reaction evidence="1">
        <text>ATP + protein L-histidine = ADP + protein N-phospho-L-histidine.</text>
        <dbReference type="EC" id="2.7.13.3"/>
    </reaction>
</comment>
<dbReference type="PANTHER" id="PTHR45453">
    <property type="entry name" value="PHOSPHATE REGULON SENSOR PROTEIN PHOR"/>
    <property type="match status" value="1"/>
</dbReference>
<evidence type="ECO:0000256" key="3">
    <source>
        <dbReference type="ARBA" id="ARBA00012438"/>
    </source>
</evidence>
<evidence type="ECO:0000313" key="17">
    <source>
        <dbReference type="EMBL" id="TCP16655.1"/>
    </source>
</evidence>
<dbReference type="Pfam" id="PF02518">
    <property type="entry name" value="HATPase_c"/>
    <property type="match status" value="1"/>
</dbReference>
<evidence type="ECO:0000256" key="15">
    <source>
        <dbReference type="SAM" id="Phobius"/>
    </source>
</evidence>
<comment type="subcellular location">
    <subcellularLocation>
        <location evidence="2">Cell membrane</location>
    </subcellularLocation>
</comment>
<keyword evidence="6" id="KW-0597">Phosphoprotein</keyword>
<dbReference type="InterPro" id="IPR014310">
    <property type="entry name" value="Sig_transdc_His_kinase_PhoR"/>
</dbReference>
<feature type="transmembrane region" description="Helical" evidence="15">
    <location>
        <begin position="7"/>
        <end position="25"/>
    </location>
</feature>
<dbReference type="GO" id="GO:0000155">
    <property type="term" value="F:phosphorelay sensor kinase activity"/>
    <property type="evidence" value="ECO:0007669"/>
    <property type="project" value="InterPro"/>
</dbReference>
<dbReference type="Gene3D" id="3.30.565.10">
    <property type="entry name" value="Histidine kinase-like ATPase, C-terminal domain"/>
    <property type="match status" value="1"/>
</dbReference>
<proteinExistence type="predicted"/>
<keyword evidence="18" id="KW-1185">Reference proteome</keyword>
<dbReference type="EMBL" id="SLXJ01000010">
    <property type="protein sequence ID" value="TCP16655.1"/>
    <property type="molecule type" value="Genomic_DNA"/>
</dbReference>
<dbReference type="GO" id="GO:0016036">
    <property type="term" value="P:cellular response to phosphate starvation"/>
    <property type="evidence" value="ECO:0007669"/>
    <property type="project" value="TreeGrafter"/>
</dbReference>
<dbReference type="InterPro" id="IPR003661">
    <property type="entry name" value="HisK_dim/P_dom"/>
</dbReference>
<dbReference type="FunFam" id="1.10.287.130:FF:000001">
    <property type="entry name" value="Two-component sensor histidine kinase"/>
    <property type="match status" value="1"/>
</dbReference>
<keyword evidence="10 17" id="KW-0418">Kinase</keyword>
<comment type="caution">
    <text evidence="17">The sequence shown here is derived from an EMBL/GenBank/DDBJ whole genome shotgun (WGS) entry which is preliminary data.</text>
</comment>
<keyword evidence="14 15" id="KW-0472">Membrane</keyword>
<keyword evidence="7" id="KW-0808">Transferase</keyword>
<evidence type="ECO:0000313" key="18">
    <source>
        <dbReference type="Proteomes" id="UP000295537"/>
    </source>
</evidence>
<dbReference type="NCBIfam" id="NF008235">
    <property type="entry name" value="PRK11006.1"/>
    <property type="match status" value="1"/>
</dbReference>
<evidence type="ECO:0000256" key="8">
    <source>
        <dbReference type="ARBA" id="ARBA00022692"/>
    </source>
</evidence>
<evidence type="ECO:0000256" key="6">
    <source>
        <dbReference type="ARBA" id="ARBA00022553"/>
    </source>
</evidence>
<keyword evidence="11" id="KW-0067">ATP-binding</keyword>
<keyword evidence="8 15" id="KW-0812">Transmembrane</keyword>
<dbReference type="SMART" id="SM00387">
    <property type="entry name" value="HATPase_c"/>
    <property type="match status" value="1"/>
</dbReference>
<dbReference type="AlphaFoldDB" id="A0A4R2N768"/>
<evidence type="ECO:0000256" key="13">
    <source>
        <dbReference type="ARBA" id="ARBA00023012"/>
    </source>
</evidence>
<evidence type="ECO:0000256" key="10">
    <source>
        <dbReference type="ARBA" id="ARBA00022777"/>
    </source>
</evidence>
<dbReference type="InterPro" id="IPR036097">
    <property type="entry name" value="HisK_dim/P_sf"/>
</dbReference>
<dbReference type="GO" id="GO:0005886">
    <property type="term" value="C:plasma membrane"/>
    <property type="evidence" value="ECO:0007669"/>
    <property type="project" value="UniProtKB-SubCell"/>
</dbReference>
<dbReference type="SMART" id="SM00388">
    <property type="entry name" value="HisKA"/>
    <property type="match status" value="1"/>
</dbReference>
<evidence type="ECO:0000256" key="2">
    <source>
        <dbReference type="ARBA" id="ARBA00004236"/>
    </source>
</evidence>
<dbReference type="InterPro" id="IPR035965">
    <property type="entry name" value="PAS-like_dom_sf"/>
</dbReference>
<dbReference type="FunFam" id="3.30.565.10:FF:000006">
    <property type="entry name" value="Sensor histidine kinase WalK"/>
    <property type="match status" value="1"/>
</dbReference>
<keyword evidence="5" id="KW-1003">Cell membrane</keyword>
<keyword evidence="9" id="KW-0547">Nucleotide-binding</keyword>
<dbReference type="PRINTS" id="PR00344">
    <property type="entry name" value="BCTRLSENSOR"/>
</dbReference>
<dbReference type="SUPFAM" id="SSF55785">
    <property type="entry name" value="PYP-like sensor domain (PAS domain)"/>
    <property type="match status" value="1"/>
</dbReference>
<evidence type="ECO:0000256" key="7">
    <source>
        <dbReference type="ARBA" id="ARBA00022679"/>
    </source>
</evidence>
<evidence type="ECO:0000256" key="14">
    <source>
        <dbReference type="ARBA" id="ARBA00023136"/>
    </source>
</evidence>
<dbReference type="GO" id="GO:0005524">
    <property type="term" value="F:ATP binding"/>
    <property type="evidence" value="ECO:0007669"/>
    <property type="project" value="UniProtKB-KW"/>
</dbReference>
<dbReference type="NCBIfam" id="TIGR02966">
    <property type="entry name" value="phoR_proteo"/>
    <property type="match status" value="1"/>
</dbReference>
<dbReference type="PROSITE" id="PS50109">
    <property type="entry name" value="HIS_KIN"/>
    <property type="match status" value="1"/>
</dbReference>
<evidence type="ECO:0000256" key="1">
    <source>
        <dbReference type="ARBA" id="ARBA00000085"/>
    </source>
</evidence>
<dbReference type="RefSeq" id="WP_132501653.1">
    <property type="nucleotide sequence ID" value="NZ_LVXA01000001.1"/>
</dbReference>
<feature type="domain" description="Histidine kinase" evidence="16">
    <location>
        <begin position="210"/>
        <end position="423"/>
    </location>
</feature>
<dbReference type="InterPro" id="IPR050351">
    <property type="entry name" value="BphY/WalK/GraS-like"/>
</dbReference>
<dbReference type="Gene3D" id="3.30.450.20">
    <property type="entry name" value="PAS domain"/>
    <property type="match status" value="1"/>
</dbReference>
<keyword evidence="4" id="KW-0813">Transport</keyword>
<protein>
    <recommendedName>
        <fullName evidence="3">histidine kinase</fullName>
        <ecNumber evidence="3">2.7.13.3</ecNumber>
    </recommendedName>
</protein>
<dbReference type="Pfam" id="PF11808">
    <property type="entry name" value="PhoR"/>
    <property type="match status" value="1"/>
</dbReference>
<reference evidence="17 18" key="1">
    <citation type="submission" date="2019-03" db="EMBL/GenBank/DDBJ databases">
        <title>Genomic Encyclopedia of Type Strains, Phase IV (KMG-IV): sequencing the most valuable type-strain genomes for metagenomic binning, comparative biology and taxonomic classification.</title>
        <authorList>
            <person name="Goeker M."/>
        </authorList>
    </citation>
    <scope>NUCLEOTIDE SEQUENCE [LARGE SCALE GENOMIC DNA]</scope>
    <source>
        <strain evidence="17 18">DSM 16380</strain>
    </source>
</reference>
<evidence type="ECO:0000256" key="4">
    <source>
        <dbReference type="ARBA" id="ARBA00022448"/>
    </source>
</evidence>
<dbReference type="PANTHER" id="PTHR45453:SF1">
    <property type="entry name" value="PHOSPHATE REGULON SENSOR PROTEIN PHOR"/>
    <property type="match status" value="1"/>
</dbReference>
<dbReference type="SUPFAM" id="SSF55874">
    <property type="entry name" value="ATPase domain of HSP90 chaperone/DNA topoisomerase II/histidine kinase"/>
    <property type="match status" value="1"/>
</dbReference>